<comment type="caution">
    <text evidence="1">The sequence shown here is derived from an EMBL/GenBank/DDBJ whole genome shotgun (WGS) entry which is preliminary data.</text>
</comment>
<dbReference type="AlphaFoldDB" id="A0AAD5VYG3"/>
<evidence type="ECO:0000313" key="2">
    <source>
        <dbReference type="Proteomes" id="UP001213000"/>
    </source>
</evidence>
<dbReference type="InterPro" id="IPR027417">
    <property type="entry name" value="P-loop_NTPase"/>
</dbReference>
<dbReference type="PANTHER" id="PTHR10285">
    <property type="entry name" value="URIDINE KINASE"/>
    <property type="match status" value="1"/>
</dbReference>
<proteinExistence type="predicted"/>
<evidence type="ECO:0000313" key="1">
    <source>
        <dbReference type="EMBL" id="KAJ3568443.1"/>
    </source>
</evidence>
<gene>
    <name evidence="1" type="ORF">NP233_g5714</name>
</gene>
<organism evidence="1 2">
    <name type="scientific">Leucocoprinus birnbaumii</name>
    <dbReference type="NCBI Taxonomy" id="56174"/>
    <lineage>
        <taxon>Eukaryota</taxon>
        <taxon>Fungi</taxon>
        <taxon>Dikarya</taxon>
        <taxon>Basidiomycota</taxon>
        <taxon>Agaricomycotina</taxon>
        <taxon>Agaricomycetes</taxon>
        <taxon>Agaricomycetidae</taxon>
        <taxon>Agaricales</taxon>
        <taxon>Agaricineae</taxon>
        <taxon>Agaricaceae</taxon>
        <taxon>Leucocoprinus</taxon>
    </lineage>
</organism>
<dbReference type="Proteomes" id="UP001213000">
    <property type="component" value="Unassembled WGS sequence"/>
</dbReference>
<keyword evidence="2" id="KW-1185">Reference proteome</keyword>
<evidence type="ECO:0008006" key="3">
    <source>
        <dbReference type="Google" id="ProtNLM"/>
    </source>
</evidence>
<dbReference type="EMBL" id="JANIEX010000345">
    <property type="protein sequence ID" value="KAJ3568443.1"/>
    <property type="molecule type" value="Genomic_DNA"/>
</dbReference>
<dbReference type="SUPFAM" id="SSF52540">
    <property type="entry name" value="P-loop containing nucleoside triphosphate hydrolases"/>
    <property type="match status" value="1"/>
</dbReference>
<sequence length="330" mass="37762">MTGKSQQKVKVVFVGIGGATCSGKTTLAKHLRRILPDSVIIHQDDFAPPQELVPVHPEYNVQDWDAPAGAISWDRLIGFLRRVKETGEIPPGHRSHDHLNEQKDVPIPEDLRDRWVAEFQRIKEEREAGEEGTKIVWALIAEIGQFDRHQDVIAELDVRIMLRVPHDILKKRRHERHGYHTAGEMIHADLTCLTRVDFYLHISFFYRFSVPQWICPVPVYLWLGLRITAHNSPLHPLLTKRRINGHSFSVPFMPGVQSDPEGTLWRDPPHYWEQIVWPAYLEAHRDAFVNGDVECGAPNDKVEGLVLLETLSMTMGEAVDRSCRVLSEVA</sequence>
<protein>
    <recommendedName>
        <fullName evidence="3">P-loop containing nucleoside triphosphate hydrolase protein</fullName>
    </recommendedName>
</protein>
<reference evidence="1" key="1">
    <citation type="submission" date="2022-07" db="EMBL/GenBank/DDBJ databases">
        <title>Genome Sequence of Leucocoprinus birnbaumii.</title>
        <authorList>
            <person name="Buettner E."/>
        </authorList>
    </citation>
    <scope>NUCLEOTIDE SEQUENCE</scope>
    <source>
        <strain evidence="1">VT141</strain>
    </source>
</reference>
<dbReference type="Gene3D" id="3.40.50.300">
    <property type="entry name" value="P-loop containing nucleotide triphosphate hydrolases"/>
    <property type="match status" value="1"/>
</dbReference>
<accession>A0AAD5VYG3</accession>
<name>A0AAD5VYG3_9AGAR</name>